<dbReference type="AlphaFoldDB" id="A0A7W9WZF9"/>
<dbReference type="NCBIfam" id="TIGR01451">
    <property type="entry name" value="B_ant_repeat"/>
    <property type="match status" value="1"/>
</dbReference>
<proteinExistence type="predicted"/>
<protein>
    <submittedName>
        <fullName evidence="1">Putative repeat protein (TIGR01451 family)</fullName>
    </submittedName>
</protein>
<dbReference type="EMBL" id="JACHBX010000001">
    <property type="protein sequence ID" value="MBB6133673.1"/>
    <property type="molecule type" value="Genomic_DNA"/>
</dbReference>
<gene>
    <name evidence="1" type="ORF">HD842_001784</name>
</gene>
<name>A0A7W9WZF9_9BURK</name>
<comment type="caution">
    <text evidence="1">The sequence shown here is derived from an EMBL/GenBank/DDBJ whole genome shotgun (WGS) entry which is preliminary data.</text>
</comment>
<dbReference type="InterPro" id="IPR047589">
    <property type="entry name" value="DUF11_rpt"/>
</dbReference>
<dbReference type="Proteomes" id="UP000540787">
    <property type="component" value="Unassembled WGS sequence"/>
</dbReference>
<evidence type="ECO:0000313" key="2">
    <source>
        <dbReference type="Proteomes" id="UP000540787"/>
    </source>
</evidence>
<reference evidence="1 2" key="1">
    <citation type="submission" date="2020-08" db="EMBL/GenBank/DDBJ databases">
        <title>The Agave Microbiome: Exploring the role of microbial communities in plant adaptations to desert environments.</title>
        <authorList>
            <person name="Partida-Martinez L.P."/>
        </authorList>
    </citation>
    <scope>NUCLEOTIDE SEQUENCE [LARGE SCALE GENOMIC DNA]</scope>
    <source>
        <strain evidence="1 2">AT3.2</strain>
    </source>
</reference>
<organism evidence="1 2">
    <name type="scientific">Massilia aurea</name>
    <dbReference type="NCBI Taxonomy" id="373040"/>
    <lineage>
        <taxon>Bacteria</taxon>
        <taxon>Pseudomonadati</taxon>
        <taxon>Pseudomonadota</taxon>
        <taxon>Betaproteobacteria</taxon>
        <taxon>Burkholderiales</taxon>
        <taxon>Oxalobacteraceae</taxon>
        <taxon>Telluria group</taxon>
        <taxon>Massilia</taxon>
    </lineage>
</organism>
<evidence type="ECO:0000313" key="1">
    <source>
        <dbReference type="EMBL" id="MBB6133673.1"/>
    </source>
</evidence>
<sequence>MTTFNQHRLTETNPLSMRIVMILLFWITVLAGTKVFAADAQAVDVRLQAFQVVTQDKGGEKLVPAIEANPGDTIEYQVTYQNHGKSIAKGVAATLPVPDGAMVYLDGSAAPKAVQASLDGKQFSPLPLTREVMRNGRRTVEPVPPEQYRFLRWDLGDLAPGKAATVTSRMRVAVPPSARLARS</sequence>
<keyword evidence="2" id="KW-1185">Reference proteome</keyword>
<accession>A0A7W9WZF9</accession>